<accession>A0A7E4WB05</accession>
<protein>
    <submittedName>
        <fullName evidence="3">Serpentine receptor class gamma</fullName>
    </submittedName>
</protein>
<reference evidence="3" key="2">
    <citation type="submission" date="2020-10" db="UniProtKB">
        <authorList>
            <consortium name="WormBaseParasite"/>
        </authorList>
    </citation>
    <scope>IDENTIFICATION</scope>
</reference>
<dbReference type="AlphaFoldDB" id="A0A7E4WB05"/>
<feature type="transmembrane region" description="Helical" evidence="1">
    <location>
        <begin position="170"/>
        <end position="195"/>
    </location>
</feature>
<keyword evidence="1" id="KW-0812">Transmembrane</keyword>
<dbReference type="WBParaSite" id="Pan_g8273.t1">
    <property type="protein sequence ID" value="Pan_g8273.t1"/>
    <property type="gene ID" value="Pan_g8273"/>
</dbReference>
<feature type="transmembrane region" description="Helical" evidence="1">
    <location>
        <begin position="85"/>
        <end position="108"/>
    </location>
</feature>
<sequence length="225" mass="26101">MPQVLPWKNKLFHDIGLGINTSPFIMPIIIFTERLIAAIKTKVYEKYYNKILLVTLCVIHFTLSGLVTVNSMLNDIKQLYFFQLFLYLTVTLIMIAYFIVYAITTAILSKNKQNLNLSGKYQFLENLKANRSMMVFAMLNLVTSVASVIFTCTLIYFATFEEGKYDLRDIAVVSYAILNCLKGLCLFLAPFAFVWSQKKHTCRVLPTNMTDGEYHFEMMRVEWER</sequence>
<evidence type="ECO:0000313" key="3">
    <source>
        <dbReference type="WBParaSite" id="Pan_g8273.t1"/>
    </source>
</evidence>
<dbReference type="Proteomes" id="UP000492821">
    <property type="component" value="Unassembled WGS sequence"/>
</dbReference>
<feature type="transmembrane region" description="Helical" evidence="1">
    <location>
        <begin position="15"/>
        <end position="39"/>
    </location>
</feature>
<feature type="transmembrane region" description="Helical" evidence="1">
    <location>
        <begin position="135"/>
        <end position="158"/>
    </location>
</feature>
<name>A0A7E4WB05_PANRE</name>
<proteinExistence type="predicted"/>
<feature type="transmembrane region" description="Helical" evidence="1">
    <location>
        <begin position="51"/>
        <end position="73"/>
    </location>
</feature>
<evidence type="ECO:0000313" key="2">
    <source>
        <dbReference type="Proteomes" id="UP000492821"/>
    </source>
</evidence>
<organism evidence="2 3">
    <name type="scientific">Panagrellus redivivus</name>
    <name type="common">Microworm</name>
    <dbReference type="NCBI Taxonomy" id="6233"/>
    <lineage>
        <taxon>Eukaryota</taxon>
        <taxon>Metazoa</taxon>
        <taxon>Ecdysozoa</taxon>
        <taxon>Nematoda</taxon>
        <taxon>Chromadorea</taxon>
        <taxon>Rhabditida</taxon>
        <taxon>Tylenchina</taxon>
        <taxon>Panagrolaimomorpha</taxon>
        <taxon>Panagrolaimoidea</taxon>
        <taxon>Panagrolaimidae</taxon>
        <taxon>Panagrellus</taxon>
    </lineage>
</organism>
<keyword evidence="1" id="KW-1133">Transmembrane helix</keyword>
<keyword evidence="2" id="KW-1185">Reference proteome</keyword>
<evidence type="ECO:0000256" key="1">
    <source>
        <dbReference type="SAM" id="Phobius"/>
    </source>
</evidence>
<reference evidence="2" key="1">
    <citation type="journal article" date="2013" name="Genetics">
        <title>The draft genome and transcriptome of Panagrellus redivivus are shaped by the harsh demands of a free-living lifestyle.</title>
        <authorList>
            <person name="Srinivasan J."/>
            <person name="Dillman A.R."/>
            <person name="Macchietto M.G."/>
            <person name="Heikkinen L."/>
            <person name="Lakso M."/>
            <person name="Fracchia K.M."/>
            <person name="Antoshechkin I."/>
            <person name="Mortazavi A."/>
            <person name="Wong G."/>
            <person name="Sternberg P.W."/>
        </authorList>
    </citation>
    <scope>NUCLEOTIDE SEQUENCE [LARGE SCALE GENOMIC DNA]</scope>
    <source>
        <strain evidence="2">MT8872</strain>
    </source>
</reference>
<keyword evidence="1" id="KW-0472">Membrane</keyword>